<name>A0A8A0RRP6_9FIRM</name>
<evidence type="ECO:0000259" key="20">
    <source>
        <dbReference type="Pfam" id="PF01569"/>
    </source>
</evidence>
<dbReference type="RefSeq" id="WP_206707521.1">
    <property type="nucleotide sequence ID" value="NZ_CP059066.1"/>
</dbReference>
<dbReference type="EC" id="2.7.1.66" evidence="21"/>
<dbReference type="EMBL" id="CP059066">
    <property type="protein sequence ID" value="QSQ10210.1"/>
    <property type="molecule type" value="Genomic_DNA"/>
</dbReference>
<evidence type="ECO:0000256" key="16">
    <source>
        <dbReference type="PIRSR" id="PIRSR600829-2"/>
    </source>
</evidence>
<evidence type="ECO:0000256" key="2">
    <source>
        <dbReference type="ARBA" id="ARBA00005967"/>
    </source>
</evidence>
<keyword evidence="13" id="KW-0594">Phospholipid biosynthesis</keyword>
<evidence type="ECO:0000256" key="3">
    <source>
        <dbReference type="ARBA" id="ARBA00022475"/>
    </source>
</evidence>
<dbReference type="Gene3D" id="1.10.287.3610">
    <property type="match status" value="1"/>
</dbReference>
<reference evidence="21" key="1">
    <citation type="submission" date="2020-07" db="EMBL/GenBank/DDBJ databases">
        <title>Koleobacter methoxysyntrophicus gen. nov., sp. nov., a novel anaerobic bacterium isolated from deep subsurface oil field and proposal of Koleobacterales ord. nov. in the phylum Firmicutes.</title>
        <authorList>
            <person name="Sakamoto S."/>
            <person name="Tamaki H."/>
        </authorList>
    </citation>
    <scope>NUCLEOTIDE SEQUENCE</scope>
    <source>
        <strain evidence="21">NRmbB1</strain>
    </source>
</reference>
<dbReference type="PANTHER" id="PTHR34299">
    <property type="entry name" value="DIACYLGLYCEROL KINASE"/>
    <property type="match status" value="1"/>
</dbReference>
<feature type="active site" description="Proton acceptor" evidence="15">
    <location>
        <position position="65"/>
    </location>
</feature>
<keyword evidence="18" id="KW-0479">Metal-binding</keyword>
<dbReference type="InterPro" id="IPR000829">
    <property type="entry name" value="DAGK"/>
</dbReference>
<feature type="binding site" evidence="18">
    <location>
        <position position="72"/>
    </location>
    <ligand>
        <name>a divalent metal cation</name>
        <dbReference type="ChEBI" id="CHEBI:60240"/>
    </ligand>
</feature>
<dbReference type="Pfam" id="PF01219">
    <property type="entry name" value="DAGK_prokar"/>
    <property type="match status" value="1"/>
</dbReference>
<keyword evidence="6 19" id="KW-0812">Transmembrane</keyword>
<comment type="cofactor">
    <cofactor evidence="18">
        <name>Mg(2+)</name>
        <dbReference type="ChEBI" id="CHEBI:18420"/>
    </cofactor>
    <text evidence="18">Mn(2+), Zn(2+), Cd(2+) and Co(2+) support activity to lesser extents.</text>
</comment>
<evidence type="ECO:0000256" key="4">
    <source>
        <dbReference type="ARBA" id="ARBA00022516"/>
    </source>
</evidence>
<evidence type="ECO:0000256" key="19">
    <source>
        <dbReference type="SAM" id="Phobius"/>
    </source>
</evidence>
<evidence type="ECO:0000256" key="7">
    <source>
        <dbReference type="ARBA" id="ARBA00022741"/>
    </source>
</evidence>
<keyword evidence="8 21" id="KW-0418">Kinase</keyword>
<feature type="binding site" evidence="16">
    <location>
        <position position="65"/>
    </location>
    <ligand>
        <name>substrate</name>
    </ligand>
</feature>
<dbReference type="Pfam" id="PF01569">
    <property type="entry name" value="PAP2"/>
    <property type="match status" value="1"/>
</dbReference>
<keyword evidence="7 17" id="KW-0547">Nucleotide-binding</keyword>
<dbReference type="AlphaFoldDB" id="A0A8A0RRP6"/>
<evidence type="ECO:0000256" key="12">
    <source>
        <dbReference type="ARBA" id="ARBA00023136"/>
    </source>
</evidence>
<evidence type="ECO:0000313" key="21">
    <source>
        <dbReference type="EMBL" id="QSQ10210.1"/>
    </source>
</evidence>
<evidence type="ECO:0000256" key="10">
    <source>
        <dbReference type="ARBA" id="ARBA00022989"/>
    </source>
</evidence>
<organism evidence="21 22">
    <name type="scientific">Koleobacter methoxysyntrophicus</name>
    <dbReference type="NCBI Taxonomy" id="2751313"/>
    <lineage>
        <taxon>Bacteria</taxon>
        <taxon>Bacillati</taxon>
        <taxon>Bacillota</taxon>
        <taxon>Clostridia</taxon>
        <taxon>Koleobacterales</taxon>
        <taxon>Koleobacteraceae</taxon>
        <taxon>Koleobacter</taxon>
    </lineage>
</organism>
<sequence>MKVRKLIDSFNDAIDGVIHVLKTQRNMRIHFALAVAVLFFSSFFDLTRLEMLMLLFAISLVIICEMINTAIESSIDIITKKYHPQARIAKNVAAGAVLIAAFNSIVVGYLIFFDRLSQFIPNTFFKIKQSPPYLTFITIIIVSLLIVIIKTLSLKGSHLKGGLISGHSALAFSLFIMISILTGDVLVITLSLLMAILVAHTRVESGIHTIWEVILGGILGVLVALLIFSI</sequence>
<dbReference type="SUPFAM" id="SSF48317">
    <property type="entry name" value="Acid phosphatase/Vanadium-dependent haloperoxidase"/>
    <property type="match status" value="1"/>
</dbReference>
<evidence type="ECO:0000256" key="11">
    <source>
        <dbReference type="ARBA" id="ARBA00023098"/>
    </source>
</evidence>
<dbReference type="InterPro" id="IPR000326">
    <property type="entry name" value="PAP2/HPO"/>
</dbReference>
<evidence type="ECO:0000256" key="8">
    <source>
        <dbReference type="ARBA" id="ARBA00022777"/>
    </source>
</evidence>
<keyword evidence="14" id="KW-1208">Phospholipid metabolism</keyword>
<comment type="subcellular location">
    <subcellularLocation>
        <location evidence="1">Cell membrane</location>
        <topology evidence="1">Multi-pass membrane protein</topology>
    </subcellularLocation>
</comment>
<evidence type="ECO:0000256" key="9">
    <source>
        <dbReference type="ARBA" id="ARBA00022840"/>
    </source>
</evidence>
<dbReference type="CDD" id="cd14266">
    <property type="entry name" value="UDPK_IM_PAP2_like"/>
    <property type="match status" value="1"/>
</dbReference>
<dbReference type="PANTHER" id="PTHR34299:SF1">
    <property type="entry name" value="DIACYLGLYCEROL KINASE"/>
    <property type="match status" value="1"/>
</dbReference>
<dbReference type="GO" id="GO:0005524">
    <property type="term" value="F:ATP binding"/>
    <property type="evidence" value="ECO:0007669"/>
    <property type="project" value="UniProtKB-KW"/>
</dbReference>
<evidence type="ECO:0000256" key="6">
    <source>
        <dbReference type="ARBA" id="ARBA00022692"/>
    </source>
</evidence>
<dbReference type="GO" id="GO:0005886">
    <property type="term" value="C:plasma membrane"/>
    <property type="evidence" value="ECO:0007669"/>
    <property type="project" value="UniProtKB-SubCell"/>
</dbReference>
<evidence type="ECO:0000256" key="17">
    <source>
        <dbReference type="PIRSR" id="PIRSR600829-3"/>
    </source>
</evidence>
<keyword evidence="18" id="KW-0460">Magnesium</keyword>
<keyword evidence="22" id="KW-1185">Reference proteome</keyword>
<keyword evidence="11" id="KW-0443">Lipid metabolism</keyword>
<feature type="transmembrane region" description="Helical" evidence="19">
    <location>
        <begin position="170"/>
        <end position="198"/>
    </location>
</feature>
<comment type="similarity">
    <text evidence="2">Belongs to the bacterial diacylglycerol kinase family.</text>
</comment>
<keyword evidence="4" id="KW-0444">Lipid biosynthesis</keyword>
<proteinExistence type="inferred from homology"/>
<dbReference type="KEGG" id="kme:H0A61_02610"/>
<dbReference type="Proteomes" id="UP000662904">
    <property type="component" value="Chromosome"/>
</dbReference>
<evidence type="ECO:0000256" key="14">
    <source>
        <dbReference type="ARBA" id="ARBA00023264"/>
    </source>
</evidence>
<feature type="transmembrane region" description="Helical" evidence="19">
    <location>
        <begin position="29"/>
        <end position="46"/>
    </location>
</feature>
<feature type="domain" description="Phosphatidic acid phosphatase type 2/haloperoxidase" evidence="20">
    <location>
        <begin position="157"/>
        <end position="229"/>
    </location>
</feature>
<dbReference type="InterPro" id="IPR036945">
    <property type="entry name" value="DAGK_sf"/>
</dbReference>
<keyword evidence="12 19" id="KW-0472">Membrane</keyword>
<dbReference type="GO" id="GO:0008654">
    <property type="term" value="P:phospholipid biosynthetic process"/>
    <property type="evidence" value="ECO:0007669"/>
    <property type="project" value="UniProtKB-KW"/>
</dbReference>
<feature type="transmembrane region" description="Helical" evidence="19">
    <location>
        <begin position="52"/>
        <end position="71"/>
    </location>
</feature>
<evidence type="ECO:0000256" key="13">
    <source>
        <dbReference type="ARBA" id="ARBA00023209"/>
    </source>
</evidence>
<keyword evidence="3" id="KW-1003">Cell membrane</keyword>
<dbReference type="GO" id="GO:0046872">
    <property type="term" value="F:metal ion binding"/>
    <property type="evidence" value="ECO:0007669"/>
    <property type="project" value="UniProtKB-KW"/>
</dbReference>
<evidence type="ECO:0000313" key="22">
    <source>
        <dbReference type="Proteomes" id="UP000662904"/>
    </source>
</evidence>
<accession>A0A8A0RRP6</accession>
<feature type="transmembrane region" description="Helical" evidence="19">
    <location>
        <begin position="132"/>
        <end position="149"/>
    </location>
</feature>
<evidence type="ECO:0000256" key="1">
    <source>
        <dbReference type="ARBA" id="ARBA00004651"/>
    </source>
</evidence>
<keyword evidence="5 21" id="KW-0808">Transferase</keyword>
<evidence type="ECO:0000256" key="5">
    <source>
        <dbReference type="ARBA" id="ARBA00022679"/>
    </source>
</evidence>
<protein>
    <submittedName>
        <fullName evidence="21">Undecaprenol kinase</fullName>
        <ecNumber evidence="21">2.7.1.66</ecNumber>
    </submittedName>
</protein>
<evidence type="ECO:0000256" key="18">
    <source>
        <dbReference type="PIRSR" id="PIRSR600829-4"/>
    </source>
</evidence>
<dbReference type="Gene3D" id="1.20.144.10">
    <property type="entry name" value="Phosphatidic acid phosphatase type 2/haloperoxidase"/>
    <property type="match status" value="1"/>
</dbReference>
<keyword evidence="10 19" id="KW-1133">Transmembrane helix</keyword>
<dbReference type="InterPro" id="IPR036938">
    <property type="entry name" value="PAP2/HPO_sf"/>
</dbReference>
<evidence type="ECO:0000256" key="15">
    <source>
        <dbReference type="PIRSR" id="PIRSR600829-1"/>
    </source>
</evidence>
<feature type="binding site" evidence="17">
    <location>
        <position position="72"/>
    </location>
    <ligand>
        <name>ATP</name>
        <dbReference type="ChEBI" id="CHEBI:30616"/>
    </ligand>
</feature>
<gene>
    <name evidence="21" type="primary">dgkA</name>
    <name evidence="21" type="ORF">H0A61_02610</name>
</gene>
<feature type="transmembrane region" description="Helical" evidence="19">
    <location>
        <begin position="92"/>
        <end position="112"/>
    </location>
</feature>
<feature type="transmembrane region" description="Helical" evidence="19">
    <location>
        <begin position="210"/>
        <end position="228"/>
    </location>
</feature>
<keyword evidence="9 17" id="KW-0067">ATP-binding</keyword>
<dbReference type="GO" id="GO:0036433">
    <property type="term" value="F:di-trans, poly-cis-undecaprenol kinase activity"/>
    <property type="evidence" value="ECO:0007669"/>
    <property type="project" value="UniProtKB-EC"/>
</dbReference>